<dbReference type="PROSITE" id="PS51257">
    <property type="entry name" value="PROKAR_LIPOPROTEIN"/>
    <property type="match status" value="1"/>
</dbReference>
<dbReference type="Proteomes" id="UP000636960">
    <property type="component" value="Unassembled WGS sequence"/>
</dbReference>
<evidence type="ECO:0000313" key="3">
    <source>
        <dbReference type="Proteomes" id="UP000636960"/>
    </source>
</evidence>
<dbReference type="Gene3D" id="2.50.20.20">
    <property type="match status" value="1"/>
</dbReference>
<protein>
    <recommendedName>
        <fullName evidence="4">Lipoprotein</fullName>
    </recommendedName>
</protein>
<dbReference type="AlphaFoldDB" id="A0A919JZB5"/>
<comment type="caution">
    <text evidence="2">The sequence shown here is derived from an EMBL/GenBank/DDBJ whole genome shotgun (WGS) entry which is preliminary data.</text>
</comment>
<sequence>MMRGGAALVLAAALAMSGCANNGTSGGDTGGTGTAAGDAKPADTPKDATAALVGAAKRLQEDSFKTAIKIGDDGTMTGVMDPKTKVGEFTMVGAADGTEFKTEMRMVDGTTYMRITMPGTDIPGMDGKTWRKLDAKGGPGTLGNFDATDTAKTLESATDVKWAGDNAVTGTIDLDKAGEQLGMGAADLKKITTKSIPFEAGFDSEGRLVRYALTMPAVGSEAATKMEMTYSDFGLPVKVAAPPAAEIAKG</sequence>
<name>A0A919JZB5_9ACTN</name>
<organism evidence="2 3">
    <name type="scientific">Paractinoplanes rishiriensis</name>
    <dbReference type="NCBI Taxonomy" id="1050105"/>
    <lineage>
        <taxon>Bacteria</taxon>
        <taxon>Bacillati</taxon>
        <taxon>Actinomycetota</taxon>
        <taxon>Actinomycetes</taxon>
        <taxon>Micromonosporales</taxon>
        <taxon>Micromonosporaceae</taxon>
        <taxon>Paractinoplanes</taxon>
    </lineage>
</organism>
<evidence type="ECO:0000313" key="2">
    <source>
        <dbReference type="EMBL" id="GIE97483.1"/>
    </source>
</evidence>
<proteinExistence type="predicted"/>
<gene>
    <name evidence="2" type="ORF">Ari01nite_49480</name>
</gene>
<keyword evidence="3" id="KW-1185">Reference proteome</keyword>
<dbReference type="SUPFAM" id="SSF89392">
    <property type="entry name" value="Prokaryotic lipoproteins and lipoprotein localization factors"/>
    <property type="match status" value="1"/>
</dbReference>
<evidence type="ECO:0000256" key="1">
    <source>
        <dbReference type="SAM" id="SignalP"/>
    </source>
</evidence>
<reference evidence="2" key="1">
    <citation type="submission" date="2021-01" db="EMBL/GenBank/DDBJ databases">
        <title>Whole genome shotgun sequence of Actinoplanes rishiriensis NBRC 108556.</title>
        <authorList>
            <person name="Komaki H."/>
            <person name="Tamura T."/>
        </authorList>
    </citation>
    <scope>NUCLEOTIDE SEQUENCE</scope>
    <source>
        <strain evidence="2">NBRC 108556</strain>
    </source>
</reference>
<dbReference type="InterPro" id="IPR029046">
    <property type="entry name" value="LolA/LolB/LppX"/>
</dbReference>
<feature type="chain" id="PRO_5039153225" description="Lipoprotein" evidence="1">
    <location>
        <begin position="23"/>
        <end position="250"/>
    </location>
</feature>
<dbReference type="EMBL" id="BOMV01000057">
    <property type="protein sequence ID" value="GIE97483.1"/>
    <property type="molecule type" value="Genomic_DNA"/>
</dbReference>
<evidence type="ECO:0008006" key="4">
    <source>
        <dbReference type="Google" id="ProtNLM"/>
    </source>
</evidence>
<accession>A0A919JZB5</accession>
<keyword evidence="1" id="KW-0732">Signal</keyword>
<feature type="signal peptide" evidence="1">
    <location>
        <begin position="1"/>
        <end position="22"/>
    </location>
</feature>